<dbReference type="PANTHER" id="PTHR10698:SF0">
    <property type="entry name" value="V-TYPE PROTON ATPASE SUBUNIT H"/>
    <property type="match status" value="1"/>
</dbReference>
<dbReference type="Pfam" id="PF11698">
    <property type="entry name" value="V-ATPase_H_C"/>
    <property type="match status" value="1"/>
</dbReference>
<dbReference type="GeneID" id="66113920"/>
<organism evidence="7 8">
    <name type="scientific">Scheffersomyces spartinae</name>
    <dbReference type="NCBI Taxonomy" id="45513"/>
    <lineage>
        <taxon>Eukaryota</taxon>
        <taxon>Fungi</taxon>
        <taxon>Dikarya</taxon>
        <taxon>Ascomycota</taxon>
        <taxon>Saccharomycotina</taxon>
        <taxon>Pichiomycetes</taxon>
        <taxon>Debaryomycetaceae</taxon>
        <taxon>Scheffersomyces</taxon>
    </lineage>
</organism>
<dbReference type="Gene3D" id="1.25.40.150">
    <property type="entry name" value="V-type ATPase, subunit H, C-terminal domain"/>
    <property type="match status" value="1"/>
</dbReference>
<sequence>MNSPVIVESGFFEDGKNLIRERVISWSGNTRAGLITEDEAKCIRSLEKQSVENKHQTILSQVDYYAQTILNVLNKLIQSNSSGKEDIIKNILTLINDLLLELPNQEFIDALLKLSSVDSSLPYAPFVDLLGSSDVLIKFLALYNLTILLTKSAKSSGTCPDKELVIKTIDTLSSESFIGSLKDTNLQFLGIQLLQELMLYKPFKQIYYEHNLITNFRPINHLIQLASKQPNNSSLQLIYTVLLTTWVLSFNAKINKELVHYYANIVGSLLTIAKDSIKLKIVRLAVAILKNFVAITTNNGEQFKVIKIILFHDGLTTINLIKERKFASNGSDEELSNDLAYLSEELTEIVKNKLSSFDEYLTELENPNLISFSSPTHKSNEFWLDNAHRFKDNKYELLLRILKVLSTTDKTETKVVLLNDLQYLFKNLGLDAVDFVSKSSHGQYKLLIMTYLDNNNGDSELKYEALKTIQLLVGQ</sequence>
<proteinExistence type="inferred from homology"/>
<evidence type="ECO:0000313" key="7">
    <source>
        <dbReference type="EMBL" id="KAG7193479.1"/>
    </source>
</evidence>
<evidence type="ECO:0000256" key="4">
    <source>
        <dbReference type="ARBA" id="ARBA00023065"/>
    </source>
</evidence>
<dbReference type="AlphaFoldDB" id="A0A9P7V936"/>
<evidence type="ECO:0000256" key="3">
    <source>
        <dbReference type="ARBA" id="ARBA00022781"/>
    </source>
</evidence>
<dbReference type="InterPro" id="IPR038497">
    <property type="entry name" value="ATPase_V1-cplx_hsu_C_sf"/>
</dbReference>
<dbReference type="InterPro" id="IPR004908">
    <property type="entry name" value="ATPase_V1-cplx_hsu"/>
</dbReference>
<keyword evidence="8" id="KW-1185">Reference proteome</keyword>
<dbReference type="RefSeq" id="XP_043049027.1">
    <property type="nucleotide sequence ID" value="XM_043191384.1"/>
</dbReference>
<comment type="function">
    <text evidence="5">Subunit of the V1 complex of vacuolar(H+)-ATPase (V-ATPase), a multisubunit enzyme composed of a peripheral complex (V1) that hydrolyzes ATP and a membrane integral complex (V0) that translocates protons. V-ATPase is responsible for acidifying and maintaining the pH of intracellular compartments.</text>
</comment>
<reference evidence="7" key="1">
    <citation type="submission" date="2021-03" db="EMBL/GenBank/DDBJ databases">
        <authorList>
            <person name="Palmer J.M."/>
        </authorList>
    </citation>
    <scope>NUCLEOTIDE SEQUENCE</scope>
    <source>
        <strain evidence="7">ARV_011</strain>
    </source>
</reference>
<protein>
    <recommendedName>
        <fullName evidence="5">V-type proton ATPase subunit H</fullName>
    </recommendedName>
</protein>
<feature type="domain" description="ATPase V1 complex subunit H C-terminal" evidence="6">
    <location>
        <begin position="353"/>
        <end position="474"/>
    </location>
</feature>
<dbReference type="SUPFAM" id="SSF48371">
    <property type="entry name" value="ARM repeat"/>
    <property type="match status" value="1"/>
</dbReference>
<accession>A0A9P7V936</accession>
<dbReference type="Gene3D" id="1.25.10.10">
    <property type="entry name" value="Leucine-rich Repeat Variant"/>
    <property type="match status" value="1"/>
</dbReference>
<name>A0A9P7V936_9ASCO</name>
<keyword evidence="2 5" id="KW-0813">Transport</keyword>
<evidence type="ECO:0000256" key="1">
    <source>
        <dbReference type="ARBA" id="ARBA00008613"/>
    </source>
</evidence>
<gene>
    <name evidence="7" type="primary">VMA13</name>
    <name evidence="7" type="ORF">KQ657_000546</name>
</gene>
<dbReference type="InterPro" id="IPR011989">
    <property type="entry name" value="ARM-like"/>
</dbReference>
<keyword evidence="4 5" id="KW-0406">Ion transport</keyword>
<dbReference type="Proteomes" id="UP000790833">
    <property type="component" value="Unassembled WGS sequence"/>
</dbReference>
<dbReference type="GO" id="GO:0000221">
    <property type="term" value="C:vacuolar proton-transporting V-type ATPase, V1 domain"/>
    <property type="evidence" value="ECO:0007669"/>
    <property type="project" value="UniProtKB-UniRule"/>
</dbReference>
<comment type="similarity">
    <text evidence="1 5">Belongs to the V-ATPase H subunit family.</text>
</comment>
<evidence type="ECO:0000256" key="5">
    <source>
        <dbReference type="PIRNR" id="PIRNR032184"/>
    </source>
</evidence>
<dbReference type="GO" id="GO:0046961">
    <property type="term" value="F:proton-transporting ATPase activity, rotational mechanism"/>
    <property type="evidence" value="ECO:0007669"/>
    <property type="project" value="UniProtKB-UniRule"/>
</dbReference>
<dbReference type="Pfam" id="PF03224">
    <property type="entry name" value="V-ATPase_H_N"/>
    <property type="match status" value="1"/>
</dbReference>
<evidence type="ECO:0000256" key="2">
    <source>
        <dbReference type="ARBA" id="ARBA00022448"/>
    </source>
</evidence>
<dbReference type="PANTHER" id="PTHR10698">
    <property type="entry name" value="V-TYPE PROTON ATPASE SUBUNIT H"/>
    <property type="match status" value="1"/>
</dbReference>
<keyword evidence="3 5" id="KW-0375">Hydrogen ion transport</keyword>
<evidence type="ECO:0000313" key="8">
    <source>
        <dbReference type="Proteomes" id="UP000790833"/>
    </source>
</evidence>
<comment type="caution">
    <text evidence="7">The sequence shown here is derived from an EMBL/GenBank/DDBJ whole genome shotgun (WGS) entry which is preliminary data.</text>
</comment>
<dbReference type="InterPro" id="IPR016024">
    <property type="entry name" value="ARM-type_fold"/>
</dbReference>
<dbReference type="PIRSF" id="PIRSF032184">
    <property type="entry name" value="ATPase_V1_H"/>
    <property type="match status" value="1"/>
</dbReference>
<comment type="subunit">
    <text evidence="5">V-ATPase is a heteromultimeric enzyme made up of two complexes: the ATP-hydrolytic V1 complex and the proton translocation V0 complex.</text>
</comment>
<dbReference type="InterPro" id="IPR011987">
    <property type="entry name" value="ATPase_V1-cplx_hsu_C"/>
</dbReference>
<evidence type="ECO:0000259" key="6">
    <source>
        <dbReference type="Pfam" id="PF11698"/>
    </source>
</evidence>
<dbReference type="OrthoDB" id="10263554at2759"/>
<dbReference type="GO" id="GO:0000329">
    <property type="term" value="C:fungal-type vacuole membrane"/>
    <property type="evidence" value="ECO:0007669"/>
    <property type="project" value="TreeGrafter"/>
</dbReference>
<dbReference type="EMBL" id="JAHMUF010000011">
    <property type="protein sequence ID" value="KAG7193479.1"/>
    <property type="molecule type" value="Genomic_DNA"/>
</dbReference>